<evidence type="ECO:0000256" key="1">
    <source>
        <dbReference type="SAM" id="MobiDB-lite"/>
    </source>
</evidence>
<evidence type="ECO:0000313" key="3">
    <source>
        <dbReference type="Proteomes" id="UP000789405"/>
    </source>
</evidence>
<keyword evidence="3" id="KW-1185">Reference proteome</keyword>
<dbReference type="Proteomes" id="UP000789405">
    <property type="component" value="Unassembled WGS sequence"/>
</dbReference>
<reference evidence="2" key="1">
    <citation type="submission" date="2021-06" db="EMBL/GenBank/DDBJ databases">
        <authorList>
            <person name="Kallberg Y."/>
            <person name="Tangrot J."/>
            <person name="Rosling A."/>
        </authorList>
    </citation>
    <scope>NUCLEOTIDE SEQUENCE</scope>
    <source>
        <strain evidence="2">MA453B</strain>
    </source>
</reference>
<feature type="compositionally biased region" description="Polar residues" evidence="1">
    <location>
        <begin position="108"/>
        <end position="120"/>
    </location>
</feature>
<proteinExistence type="predicted"/>
<sequence>MKENVVSTSNSVEKIFEQCHVDFHDYDKFSEIGPIIGSGPSGESFCADWKSHGMIVMLKKWKGNLDTDDKSVIDKFISEKSSNDSISNNMKPRFRRSSSSSEGKSTSPTNITENQVSNSGKFKKLGAINTELSNSAFNGKRPSHSRSNSFHESLSTPTTPTSPSPNGNNKKIIENTDSIFLKELLKFFADILELSGDSVAMISNIKEYLHNRSREHKSTLKTLNQHKNNPQFGPIIGYFYENSIAAASGYSLAQSRIDGLSKQRRPSSVLK</sequence>
<evidence type="ECO:0000313" key="2">
    <source>
        <dbReference type="EMBL" id="CAG8733208.1"/>
    </source>
</evidence>
<dbReference type="EMBL" id="CAJVPY010012302">
    <property type="protein sequence ID" value="CAG8733208.1"/>
    <property type="molecule type" value="Genomic_DNA"/>
</dbReference>
<accession>A0A9N9IGZ6</accession>
<protein>
    <submittedName>
        <fullName evidence="2">26487_t:CDS:1</fullName>
    </submittedName>
</protein>
<name>A0A9N9IGZ6_9GLOM</name>
<feature type="compositionally biased region" description="Low complexity" evidence="1">
    <location>
        <begin position="97"/>
        <end position="107"/>
    </location>
</feature>
<gene>
    <name evidence="2" type="ORF">DERYTH_LOCUS15311</name>
</gene>
<feature type="compositionally biased region" description="Low complexity" evidence="1">
    <location>
        <begin position="153"/>
        <end position="165"/>
    </location>
</feature>
<comment type="caution">
    <text evidence="2">The sequence shown here is derived from an EMBL/GenBank/DDBJ whole genome shotgun (WGS) entry which is preliminary data.</text>
</comment>
<dbReference type="AlphaFoldDB" id="A0A9N9IGZ6"/>
<feature type="region of interest" description="Disordered" evidence="1">
    <location>
        <begin position="82"/>
        <end position="122"/>
    </location>
</feature>
<feature type="non-terminal residue" evidence="2">
    <location>
        <position position="271"/>
    </location>
</feature>
<dbReference type="OrthoDB" id="2384430at2759"/>
<organism evidence="2 3">
    <name type="scientific">Dentiscutata erythropus</name>
    <dbReference type="NCBI Taxonomy" id="1348616"/>
    <lineage>
        <taxon>Eukaryota</taxon>
        <taxon>Fungi</taxon>
        <taxon>Fungi incertae sedis</taxon>
        <taxon>Mucoromycota</taxon>
        <taxon>Glomeromycotina</taxon>
        <taxon>Glomeromycetes</taxon>
        <taxon>Diversisporales</taxon>
        <taxon>Gigasporaceae</taxon>
        <taxon>Dentiscutata</taxon>
    </lineage>
</organism>
<feature type="region of interest" description="Disordered" evidence="1">
    <location>
        <begin position="134"/>
        <end position="170"/>
    </location>
</feature>